<organism evidence="3">
    <name type="scientific">Tanacetum cinerariifolium</name>
    <name type="common">Dalmatian daisy</name>
    <name type="synonym">Chrysanthemum cinerariifolium</name>
    <dbReference type="NCBI Taxonomy" id="118510"/>
    <lineage>
        <taxon>Eukaryota</taxon>
        <taxon>Viridiplantae</taxon>
        <taxon>Streptophyta</taxon>
        <taxon>Embryophyta</taxon>
        <taxon>Tracheophyta</taxon>
        <taxon>Spermatophyta</taxon>
        <taxon>Magnoliopsida</taxon>
        <taxon>eudicotyledons</taxon>
        <taxon>Gunneridae</taxon>
        <taxon>Pentapetalae</taxon>
        <taxon>asterids</taxon>
        <taxon>campanulids</taxon>
        <taxon>Asterales</taxon>
        <taxon>Asteraceae</taxon>
        <taxon>Asteroideae</taxon>
        <taxon>Anthemideae</taxon>
        <taxon>Anthemidinae</taxon>
        <taxon>Tanacetum</taxon>
    </lineage>
</organism>
<dbReference type="InterPro" id="IPR040256">
    <property type="entry name" value="At4g02000-like"/>
</dbReference>
<accession>A0A6L2LS61</accession>
<reference evidence="3" key="1">
    <citation type="journal article" date="2019" name="Sci. Rep.">
        <title>Draft genome of Tanacetum cinerariifolium, the natural source of mosquito coil.</title>
        <authorList>
            <person name="Yamashiro T."/>
            <person name="Shiraishi A."/>
            <person name="Satake H."/>
            <person name="Nakayama K."/>
        </authorList>
    </citation>
    <scope>NUCLEOTIDE SEQUENCE</scope>
</reference>
<protein>
    <recommendedName>
        <fullName evidence="2">DUF4283 domain-containing protein</fullName>
    </recommendedName>
</protein>
<dbReference type="PANTHER" id="PTHR31286:SF99">
    <property type="entry name" value="DUF4283 DOMAIN-CONTAINING PROTEIN"/>
    <property type="match status" value="1"/>
</dbReference>
<dbReference type="InterPro" id="IPR025558">
    <property type="entry name" value="DUF4283"/>
</dbReference>
<gene>
    <name evidence="3" type="ORF">Tci_035967</name>
</gene>
<feature type="region of interest" description="Disordered" evidence="1">
    <location>
        <begin position="1"/>
        <end position="25"/>
    </location>
</feature>
<dbReference type="AlphaFoldDB" id="A0A6L2LS61"/>
<comment type="caution">
    <text evidence="3">The sequence shown here is derived from an EMBL/GenBank/DDBJ whole genome shotgun (WGS) entry which is preliminary data.</text>
</comment>
<feature type="compositionally biased region" description="Polar residues" evidence="1">
    <location>
        <begin position="439"/>
        <end position="451"/>
    </location>
</feature>
<dbReference type="Pfam" id="PF14111">
    <property type="entry name" value="DUF4283"/>
    <property type="match status" value="1"/>
</dbReference>
<feature type="compositionally biased region" description="Basic and acidic residues" evidence="1">
    <location>
        <begin position="15"/>
        <end position="24"/>
    </location>
</feature>
<evidence type="ECO:0000313" key="3">
    <source>
        <dbReference type="EMBL" id="GEU63989.1"/>
    </source>
</evidence>
<dbReference type="EMBL" id="BKCJ010004943">
    <property type="protein sequence ID" value="GEU63989.1"/>
    <property type="molecule type" value="Genomic_DNA"/>
</dbReference>
<feature type="region of interest" description="Disordered" evidence="1">
    <location>
        <begin position="439"/>
        <end position="464"/>
    </location>
</feature>
<evidence type="ECO:0000256" key="1">
    <source>
        <dbReference type="SAM" id="MobiDB-lite"/>
    </source>
</evidence>
<evidence type="ECO:0000259" key="2">
    <source>
        <dbReference type="Pfam" id="PF14111"/>
    </source>
</evidence>
<proteinExistence type="predicted"/>
<name>A0A6L2LS61_TANCI</name>
<sequence>MEQGFLNRTSKPKTQKKDIGDSTKKTAPLLSNLAKKVQNIEGKMLGKDSKPMQPYRIVVMKSSLVETMSENRAEDGGVVHVAATGNTNDIHVTLKDENIGITSLAMEYEKNIVKVSSLTNEEKVLGADVAIRITAVDEICDQFTNTLYGYFIGSWLAFPIVKKYVCNAWAKYGFESVIVHNGFYLFKFTSHEGMVRVLNGGPWFIRLMHIMLNTWSANNKIKREDYTKILVWVKIHKNSVVVAIPLPKGSGHYLETLDVDTNGGLIIVRNENYLIMTMCFVLLRSRRFHQGMGILVVREACHLSVFLVGYYRLKKSRLKDLGSRNLTKVIYRPVSKPSQVTTNDTPFSAKEDANQVVDKPCGSHEASMYASLRVKGKSTYIQDDIDLGQLKEHMDRLMEENMILEFNTDVGTASKNSVHNTNDVSTSFTSAHVEVKGNVQGSSLEQFRQTKTSSTSDSDESEVEEVCMPDCIPGGGFLDDLEDELDYFDGYEAQIYDLTKQELEICDRFDIRLHSRCRK</sequence>
<dbReference type="PANTHER" id="PTHR31286">
    <property type="entry name" value="GLYCINE-RICH CELL WALL STRUCTURAL PROTEIN 1.8-LIKE"/>
    <property type="match status" value="1"/>
</dbReference>
<feature type="domain" description="DUF4283" evidence="2">
    <location>
        <begin position="141"/>
        <end position="218"/>
    </location>
</feature>